<dbReference type="AlphaFoldDB" id="A0A127MQW7"/>
<dbReference type="Pfam" id="PF06568">
    <property type="entry name" value="YjiS-like"/>
    <property type="match status" value="1"/>
</dbReference>
<name>A0A127MQW7_9PSED</name>
<dbReference type="EMBL" id="CP015878">
    <property type="protein sequence ID" value="ANI14318.1"/>
    <property type="molecule type" value="Genomic_DNA"/>
</dbReference>
<accession>A0A127MQW7</accession>
<protein>
    <recommendedName>
        <fullName evidence="1">YjiS-like domain-containing protein</fullName>
    </recommendedName>
</protein>
<dbReference type="KEGG" id="pcq:PcP3B5_20410"/>
<organism evidence="2 3">
    <name type="scientific">Pseudomonas citronellolis</name>
    <dbReference type="NCBI Taxonomy" id="53408"/>
    <lineage>
        <taxon>Bacteria</taxon>
        <taxon>Pseudomonadati</taxon>
        <taxon>Pseudomonadota</taxon>
        <taxon>Gammaproteobacteria</taxon>
        <taxon>Pseudomonadales</taxon>
        <taxon>Pseudomonadaceae</taxon>
        <taxon>Pseudomonas</taxon>
    </lineage>
</organism>
<dbReference type="RefSeq" id="WP_009623489.1">
    <property type="nucleotide sequence ID" value="NZ_CP014158.1"/>
</dbReference>
<dbReference type="InterPro" id="IPR009506">
    <property type="entry name" value="YjiS-like"/>
</dbReference>
<dbReference type="Proteomes" id="UP000077748">
    <property type="component" value="Chromosome"/>
</dbReference>
<gene>
    <name evidence="2" type="ORF">A9C11_10115</name>
</gene>
<dbReference type="STRING" id="53408.A9C11_10115"/>
<proteinExistence type="predicted"/>
<evidence type="ECO:0000313" key="3">
    <source>
        <dbReference type="Proteomes" id="UP000077748"/>
    </source>
</evidence>
<evidence type="ECO:0000259" key="1">
    <source>
        <dbReference type="Pfam" id="PF06568"/>
    </source>
</evidence>
<evidence type="ECO:0000313" key="2">
    <source>
        <dbReference type="EMBL" id="ANI14318.1"/>
    </source>
</evidence>
<dbReference type="GeneID" id="72995189"/>
<sequence>MKAQFGFVMTPSAFTRRHAGAAFWQRLLGRIRRWRELARQREQLARLSDAALKDIGLSRADILQEAEKPFWIDHLRR</sequence>
<reference evidence="2 3" key="1">
    <citation type="submission" date="2016-05" db="EMBL/GenBank/DDBJ databases">
        <title>Genome Sequence of Pseudomonas citronellolis Strain SJTE-3, an Estrogens and Persistent Organic Pollutants degradation strain.</title>
        <authorList>
            <person name="Liang R."/>
        </authorList>
    </citation>
    <scope>NUCLEOTIDE SEQUENCE [LARGE SCALE GENOMIC DNA]</scope>
    <source>
        <strain evidence="2 3">SJTE-3</strain>
    </source>
</reference>
<feature type="domain" description="YjiS-like" evidence="1">
    <location>
        <begin position="28"/>
        <end position="62"/>
    </location>
</feature>